<dbReference type="Proteomes" id="UP000601435">
    <property type="component" value="Unassembled WGS sequence"/>
</dbReference>
<feature type="region of interest" description="Disordered" evidence="1">
    <location>
        <begin position="100"/>
        <end position="133"/>
    </location>
</feature>
<protein>
    <submittedName>
        <fullName evidence="2">Uncharacterized protein</fullName>
    </submittedName>
</protein>
<feature type="compositionally biased region" description="Basic and acidic residues" evidence="1">
    <location>
        <begin position="207"/>
        <end position="218"/>
    </location>
</feature>
<dbReference type="OrthoDB" id="10280558at2759"/>
<reference evidence="2" key="1">
    <citation type="submission" date="2021-02" db="EMBL/GenBank/DDBJ databases">
        <authorList>
            <person name="Dougan E. K."/>
            <person name="Rhodes N."/>
            <person name="Thang M."/>
            <person name="Chan C."/>
        </authorList>
    </citation>
    <scope>NUCLEOTIDE SEQUENCE</scope>
</reference>
<feature type="compositionally biased region" description="Low complexity" evidence="1">
    <location>
        <begin position="104"/>
        <end position="116"/>
    </location>
</feature>
<name>A0A812P8D0_9DINO</name>
<feature type="compositionally biased region" description="Polar residues" evidence="1">
    <location>
        <begin position="187"/>
        <end position="206"/>
    </location>
</feature>
<accession>A0A812P8D0</accession>
<sequence>MLVVGHGGPKWISPSLAKQMDICRIGTDLKAEDMLKQEDPYLHREAGTAQGHARDLHRGSCVMAFWRDRKHIEGASAEELRVSLWGLALGASQRREKYARKAPAGASAGSRLRSASWQNREDRQGDGAGMRQPGAGAAVLLKLAHAAWGCSAAEGTDANDEHMALNAGVLVLGGRGDLSRTAGTRAGESSLQPGASRQCQTGSSGHQSHEAGGREAARETSAGRPRAAQAQPRGGLRQRRRMRGDKKARLEAFCGDGLWLCASCNRTALLHAKRCSHTPHSLGRDACEVVETGDHPRLFRSTRASGRRRPNSAGCDRSLFHMNVALNTR</sequence>
<feature type="region of interest" description="Disordered" evidence="1">
    <location>
        <begin position="180"/>
        <end position="244"/>
    </location>
</feature>
<gene>
    <name evidence="2" type="ORF">SNEC2469_LOCUS8113</name>
</gene>
<organism evidence="2 3">
    <name type="scientific">Symbiodinium necroappetens</name>
    <dbReference type="NCBI Taxonomy" id="1628268"/>
    <lineage>
        <taxon>Eukaryota</taxon>
        <taxon>Sar</taxon>
        <taxon>Alveolata</taxon>
        <taxon>Dinophyceae</taxon>
        <taxon>Suessiales</taxon>
        <taxon>Symbiodiniaceae</taxon>
        <taxon>Symbiodinium</taxon>
    </lineage>
</organism>
<evidence type="ECO:0000313" key="3">
    <source>
        <dbReference type="Proteomes" id="UP000601435"/>
    </source>
</evidence>
<evidence type="ECO:0000313" key="2">
    <source>
        <dbReference type="EMBL" id="CAE7322787.1"/>
    </source>
</evidence>
<dbReference type="AlphaFoldDB" id="A0A812P8D0"/>
<dbReference type="EMBL" id="CAJNJA010013508">
    <property type="protein sequence ID" value="CAE7322787.1"/>
    <property type="molecule type" value="Genomic_DNA"/>
</dbReference>
<feature type="compositionally biased region" description="Low complexity" evidence="1">
    <location>
        <begin position="222"/>
        <end position="235"/>
    </location>
</feature>
<evidence type="ECO:0000256" key="1">
    <source>
        <dbReference type="SAM" id="MobiDB-lite"/>
    </source>
</evidence>
<comment type="caution">
    <text evidence="2">The sequence shown here is derived from an EMBL/GenBank/DDBJ whole genome shotgun (WGS) entry which is preliminary data.</text>
</comment>
<proteinExistence type="predicted"/>
<keyword evidence="3" id="KW-1185">Reference proteome</keyword>